<keyword evidence="2" id="KW-1185">Reference proteome</keyword>
<comment type="caution">
    <text evidence="1">The sequence shown here is derived from an EMBL/GenBank/DDBJ whole genome shotgun (WGS) entry which is preliminary data.</text>
</comment>
<evidence type="ECO:0000313" key="1">
    <source>
        <dbReference type="EMBL" id="KAF6836675.1"/>
    </source>
</evidence>
<gene>
    <name evidence="1" type="ORF">CPLU01_03469</name>
</gene>
<dbReference type="Proteomes" id="UP000654918">
    <property type="component" value="Unassembled WGS sequence"/>
</dbReference>
<reference evidence="1" key="1">
    <citation type="journal article" date="2020" name="Phytopathology">
        <title>Genome Sequence Resources of Colletotrichum truncatum, C. plurivorum, C. musicola, and C. sojae: Four Species Pathogenic to Soybean (Glycine max).</title>
        <authorList>
            <person name="Rogerio F."/>
            <person name="Boufleur T.R."/>
            <person name="Ciampi-Guillardi M."/>
            <person name="Sukno S.A."/>
            <person name="Thon M.R."/>
            <person name="Massola Junior N.S."/>
            <person name="Baroncelli R."/>
        </authorList>
    </citation>
    <scope>NUCLEOTIDE SEQUENCE</scope>
    <source>
        <strain evidence="1">LFN00145</strain>
    </source>
</reference>
<accession>A0A8H6NL67</accession>
<evidence type="ECO:0000313" key="2">
    <source>
        <dbReference type="Proteomes" id="UP000654918"/>
    </source>
</evidence>
<sequence>MAGGNLALRSTAHTRGARNPDLGWLAIAYPTPQPSQPEVRAEAASDRCGSDCRIPRRHEVRTGNAQASHDACGLLLFLDACEPMAVSGLFSGIVPVSPDSLSMGRLKGSSFVEKLPDQTGRMSANVPSL</sequence>
<name>A0A8H6NL67_9PEZI</name>
<dbReference type="EMBL" id="WIGO01000030">
    <property type="protein sequence ID" value="KAF6836675.1"/>
    <property type="molecule type" value="Genomic_DNA"/>
</dbReference>
<dbReference type="AlphaFoldDB" id="A0A8H6NL67"/>
<protein>
    <submittedName>
        <fullName evidence="1">Uncharacterized protein</fullName>
    </submittedName>
</protein>
<proteinExistence type="predicted"/>
<organism evidence="1 2">
    <name type="scientific">Colletotrichum plurivorum</name>
    <dbReference type="NCBI Taxonomy" id="2175906"/>
    <lineage>
        <taxon>Eukaryota</taxon>
        <taxon>Fungi</taxon>
        <taxon>Dikarya</taxon>
        <taxon>Ascomycota</taxon>
        <taxon>Pezizomycotina</taxon>
        <taxon>Sordariomycetes</taxon>
        <taxon>Hypocreomycetidae</taxon>
        <taxon>Glomerellales</taxon>
        <taxon>Glomerellaceae</taxon>
        <taxon>Colletotrichum</taxon>
        <taxon>Colletotrichum orchidearum species complex</taxon>
    </lineage>
</organism>